<dbReference type="CDD" id="cd18809">
    <property type="entry name" value="SF1_C_RecD"/>
    <property type="match status" value="1"/>
</dbReference>
<dbReference type="SUPFAM" id="SSF52540">
    <property type="entry name" value="P-loop containing nucleoside triphosphate hydrolases"/>
    <property type="match status" value="1"/>
</dbReference>
<evidence type="ECO:0000256" key="1">
    <source>
        <dbReference type="ARBA" id="ARBA00022741"/>
    </source>
</evidence>
<dbReference type="InterPro" id="IPR050534">
    <property type="entry name" value="Coronavir_polyprotein_1ab"/>
</dbReference>
<dbReference type="Gene3D" id="2.30.30.940">
    <property type="match status" value="1"/>
</dbReference>
<dbReference type="InterPro" id="IPR027785">
    <property type="entry name" value="UvrD-like_helicase_C"/>
</dbReference>
<dbReference type="GO" id="GO:0005524">
    <property type="term" value="F:ATP binding"/>
    <property type="evidence" value="ECO:0007669"/>
    <property type="project" value="UniProtKB-KW"/>
</dbReference>
<keyword evidence="1" id="KW-0547">Nucleotide-binding</keyword>
<dbReference type="Gene3D" id="3.40.50.300">
    <property type="entry name" value="P-loop containing nucleotide triphosphate hydrolases"/>
    <property type="match status" value="2"/>
</dbReference>
<organism evidence="4 5">
    <name type="scientific">Herbinix hemicellulosilytica</name>
    <dbReference type="NCBI Taxonomy" id="1564487"/>
    <lineage>
        <taxon>Bacteria</taxon>
        <taxon>Bacillati</taxon>
        <taxon>Bacillota</taxon>
        <taxon>Clostridia</taxon>
        <taxon>Lachnospirales</taxon>
        <taxon>Lachnospiraceae</taxon>
        <taxon>Herbinix</taxon>
    </lineage>
</organism>
<dbReference type="Gene3D" id="3.40.91.30">
    <property type="match status" value="1"/>
</dbReference>
<dbReference type="PANTHER" id="PTHR43788">
    <property type="entry name" value="DNA2/NAM7 HELICASE FAMILY MEMBER"/>
    <property type="match status" value="1"/>
</dbReference>
<keyword evidence="2" id="KW-0067">ATP-binding</keyword>
<reference evidence="4 5" key="1">
    <citation type="submission" date="2015-06" db="EMBL/GenBank/DDBJ databases">
        <authorList>
            <person name="Wibberg Daniel"/>
        </authorList>
    </citation>
    <scope>NUCLEOTIDE SEQUENCE [LARGE SCALE GENOMIC DNA]</scope>
    <source>
        <strain evidence="4 5">T3/55T</strain>
    </source>
</reference>
<evidence type="ECO:0000259" key="3">
    <source>
        <dbReference type="Pfam" id="PF13538"/>
    </source>
</evidence>
<evidence type="ECO:0000256" key="2">
    <source>
        <dbReference type="ARBA" id="ARBA00022840"/>
    </source>
</evidence>
<proteinExistence type="predicted"/>
<protein>
    <recommendedName>
        <fullName evidence="3">UvrD-like helicase C-terminal domain-containing protein</fullName>
    </recommendedName>
</protein>
<gene>
    <name evidence="4" type="ORF">HHT355_0711</name>
</gene>
<evidence type="ECO:0000313" key="4">
    <source>
        <dbReference type="EMBL" id="CRZ33914.1"/>
    </source>
</evidence>
<keyword evidence="5" id="KW-1185">Reference proteome</keyword>
<evidence type="ECO:0000313" key="5">
    <source>
        <dbReference type="Proteomes" id="UP000236497"/>
    </source>
</evidence>
<dbReference type="EMBL" id="CVTD020000010">
    <property type="protein sequence ID" value="CRZ33914.1"/>
    <property type="molecule type" value="Genomic_DNA"/>
</dbReference>
<dbReference type="CDD" id="cd17933">
    <property type="entry name" value="DEXSc_RecD-like"/>
    <property type="match status" value="1"/>
</dbReference>
<accession>A0A0H5SER4</accession>
<dbReference type="GO" id="GO:0003678">
    <property type="term" value="F:DNA helicase activity"/>
    <property type="evidence" value="ECO:0007669"/>
    <property type="project" value="UniProtKB-ARBA"/>
</dbReference>
<sequence length="856" mass="99747">MIEDKTFKRVIREFKLRDENEQKLLLYLFPRFDITADQMSNILSNDRINVSITASLDDIVNNPYIIFEQYVGYDNDDTIPFYKIDNGILPSPELGLEAILEKDSAERLRALCVDELNKIASHSFANASTVLANINKRLSRMADWMKHEYKMQNFIVDWDVLSEALYIREDNSKVQYLYLKHVYEDERIIENTFKMLAERPDITIKVPIDEKRFIDKLNKSPELMRLAKEEYESILRNQARICMQIFTKPISIISGAAGTGKTTVIEAIIENIVRVHGFGTCFLIMTPTGKATERVKRQTGKPSSTIHSFLAQNDWINDNFTLKRLGGSQYSDVNTIIIDECSMIDLNVFATLIRAINWNSVQRLILVGDPNQLPPIGRGKVFVETIQWLRENYPKNVGILKDNIRQLLNKVLDNGTHILNLAQVFIQEEQAENQEIQMLKEQLFQTIQGAGDIDKDMSVYFWHDKSELDALLKSVMIQDMEKMTGIDYVEGDENKLWRTAISDSNKKPQPEKIQIISPYRGEFYGTDEINRFMQSTFNGYWSNRYSIDGIGCYDKVIQYKNRPKSDLAYAYNLLNKRVERVDIYNGEIGTVSIHGFDREAYKNNKLWKINRFQVKFSGTNREHYMYNYGKDLGKDYSGKWIPEQKPIDNLELAYAISVHKSQGSEFDYVYIVIPKRDSHLLSMELIYTAITRAQKHVTILIQDDIGTLANLSRLEKSAVKRINSSVFEFNPLPEEFIYFNNWYAEGKKIATLTDYLVRSKSEAIIANMLFQYGINFKYEEPLYAPDGSMYIPDFTVTFRGETYYWEHVGMLNNAKYKSHWENKLQWYNKHFKDKLLITYESDNLSIDAKNIIEKYR</sequence>
<dbReference type="PANTHER" id="PTHR43788:SF6">
    <property type="entry name" value="DNA HELICASE B"/>
    <property type="match status" value="1"/>
</dbReference>
<dbReference type="AlphaFoldDB" id="A0A0H5SER4"/>
<dbReference type="Pfam" id="PF13245">
    <property type="entry name" value="AAA_19"/>
    <property type="match status" value="1"/>
</dbReference>
<name>A0A0H5SER4_HERHM</name>
<dbReference type="Proteomes" id="UP000236497">
    <property type="component" value="Unassembled WGS sequence"/>
</dbReference>
<feature type="domain" description="UvrD-like helicase C-terminal" evidence="3">
    <location>
        <begin position="652"/>
        <end position="699"/>
    </location>
</feature>
<dbReference type="InterPro" id="IPR027417">
    <property type="entry name" value="P-loop_NTPase"/>
</dbReference>
<dbReference type="Pfam" id="PF13538">
    <property type="entry name" value="UvrD_C_2"/>
    <property type="match status" value="1"/>
</dbReference>